<evidence type="ECO:0000313" key="2">
    <source>
        <dbReference type="Proteomes" id="UP001642483"/>
    </source>
</evidence>
<keyword evidence="2" id="KW-1185">Reference proteome</keyword>
<name>A0ABP0GBP3_CLALP</name>
<reference evidence="1 2" key="1">
    <citation type="submission" date="2024-02" db="EMBL/GenBank/DDBJ databases">
        <authorList>
            <person name="Daric V."/>
            <person name="Darras S."/>
        </authorList>
    </citation>
    <scope>NUCLEOTIDE SEQUENCE [LARGE SCALE GENOMIC DNA]</scope>
</reference>
<dbReference type="Proteomes" id="UP001642483">
    <property type="component" value="Unassembled WGS sequence"/>
</dbReference>
<protein>
    <submittedName>
        <fullName evidence="1">Uncharacterized protein</fullName>
    </submittedName>
</protein>
<dbReference type="EMBL" id="CAWYQH010000108">
    <property type="protein sequence ID" value="CAK8689177.1"/>
    <property type="molecule type" value="Genomic_DNA"/>
</dbReference>
<accession>A0ABP0GBP3</accession>
<organism evidence="1 2">
    <name type="scientific">Clavelina lepadiformis</name>
    <name type="common">Light-bulb sea squirt</name>
    <name type="synonym">Ascidia lepadiformis</name>
    <dbReference type="NCBI Taxonomy" id="159417"/>
    <lineage>
        <taxon>Eukaryota</taxon>
        <taxon>Metazoa</taxon>
        <taxon>Chordata</taxon>
        <taxon>Tunicata</taxon>
        <taxon>Ascidiacea</taxon>
        <taxon>Aplousobranchia</taxon>
        <taxon>Clavelinidae</taxon>
        <taxon>Clavelina</taxon>
    </lineage>
</organism>
<gene>
    <name evidence="1" type="ORF">CVLEPA_LOCUS21139</name>
</gene>
<proteinExistence type="predicted"/>
<evidence type="ECO:0000313" key="1">
    <source>
        <dbReference type="EMBL" id="CAK8689177.1"/>
    </source>
</evidence>
<sequence length="175" mass="19600">MSNANQEMLSDEVCSVCGNNKNTKAIKEYFASSSKYPVMQSVSSEKRFFERGAYSSTNEADLLEKLMICRSKGEPHGKQCEVETLSYTTIIRQPTSGQSYRIKNQHTILPLSFQVSTVSNGAPCPNSPKTFSMSNFDSSATLKSKTRFSFCWDCFAFPDRGDFDSIDPGVTWRMS</sequence>
<comment type="caution">
    <text evidence="1">The sequence shown here is derived from an EMBL/GenBank/DDBJ whole genome shotgun (WGS) entry which is preliminary data.</text>
</comment>